<gene>
    <name evidence="2" type="ORF">ACFOKJ_16340</name>
</gene>
<evidence type="ECO:0000256" key="1">
    <source>
        <dbReference type="SAM" id="SignalP"/>
    </source>
</evidence>
<comment type="caution">
    <text evidence="2">The sequence shown here is derived from an EMBL/GenBank/DDBJ whole genome shotgun (WGS) entry which is preliminary data.</text>
</comment>
<dbReference type="SUPFAM" id="SSF56954">
    <property type="entry name" value="Outer membrane efflux proteins (OEP)"/>
    <property type="match status" value="1"/>
</dbReference>
<accession>A0ABV7TY32</accession>
<feature type="chain" id="PRO_5045180252" description="TolC family protein" evidence="1">
    <location>
        <begin position="21"/>
        <end position="360"/>
    </location>
</feature>
<dbReference type="EMBL" id="JBHRYH010000046">
    <property type="protein sequence ID" value="MFC3627691.1"/>
    <property type="molecule type" value="Genomic_DNA"/>
</dbReference>
<evidence type="ECO:0008006" key="4">
    <source>
        <dbReference type="Google" id="ProtNLM"/>
    </source>
</evidence>
<evidence type="ECO:0000313" key="3">
    <source>
        <dbReference type="Proteomes" id="UP001595636"/>
    </source>
</evidence>
<proteinExistence type="predicted"/>
<name>A0ABV7TY32_9NEIS</name>
<sequence>MNKHKLLLAALPLFASLAQAQQPPESAWQQANRRVAEFSRGHADVLKWEQAHLAASAPAAAKPASLVLNTLADGVQLAWRAYPELAKPLAQLGREEVALLASGQWQALSAARLRQVDDADELIELAHATRKMLLAAIVVEQALPYQQQASQAAEAAAELGARMAQTGNWSKLQAAQRQLLQLGAQQQWQRSQYAAVLSRANVLKALQQWARSTPQTLQLPPALPALPAAPLDEQAVQHRLAQVGATLAGSEQIAMRANAALAYRAYATAYALASSQQDMLKLRQFIYDETVLRYNGMLLNSWELLDEARALAEANVNAIGAVRDFWLAEADLQLVLLGGQPESFVNLAAGSGDSPAAAGH</sequence>
<evidence type="ECO:0000313" key="2">
    <source>
        <dbReference type="EMBL" id="MFC3627691.1"/>
    </source>
</evidence>
<keyword evidence="3" id="KW-1185">Reference proteome</keyword>
<dbReference type="Proteomes" id="UP001595636">
    <property type="component" value="Unassembled WGS sequence"/>
</dbReference>
<dbReference type="Gene3D" id="1.20.1600.10">
    <property type="entry name" value="Outer membrane efflux proteins (OEP)"/>
    <property type="match status" value="1"/>
</dbReference>
<reference evidence="3" key="1">
    <citation type="journal article" date="2019" name="Int. J. Syst. Evol. Microbiol.">
        <title>The Global Catalogue of Microorganisms (GCM) 10K type strain sequencing project: providing services to taxonomists for standard genome sequencing and annotation.</title>
        <authorList>
            <consortium name="The Broad Institute Genomics Platform"/>
            <consortium name="The Broad Institute Genome Sequencing Center for Infectious Disease"/>
            <person name="Wu L."/>
            <person name="Ma J."/>
        </authorList>
    </citation>
    <scope>NUCLEOTIDE SEQUENCE [LARGE SCALE GENOMIC DNA]</scope>
    <source>
        <strain evidence="3">KCTC 42195</strain>
    </source>
</reference>
<keyword evidence="1" id="KW-0732">Signal</keyword>
<feature type="signal peptide" evidence="1">
    <location>
        <begin position="1"/>
        <end position="20"/>
    </location>
</feature>
<organism evidence="2 3">
    <name type="scientific">Vogesella amnigena</name>
    <dbReference type="NCBI Taxonomy" id="1507449"/>
    <lineage>
        <taxon>Bacteria</taxon>
        <taxon>Pseudomonadati</taxon>
        <taxon>Pseudomonadota</taxon>
        <taxon>Betaproteobacteria</taxon>
        <taxon>Neisseriales</taxon>
        <taxon>Chromobacteriaceae</taxon>
        <taxon>Vogesella</taxon>
    </lineage>
</organism>
<protein>
    <recommendedName>
        <fullName evidence="4">TolC family protein</fullName>
    </recommendedName>
</protein>
<dbReference type="RefSeq" id="WP_390281593.1">
    <property type="nucleotide sequence ID" value="NZ_JBHRYH010000046.1"/>
</dbReference>